<dbReference type="EMBL" id="JABBZM010000023">
    <property type="protein sequence ID" value="NMV40545.1"/>
    <property type="molecule type" value="Genomic_DNA"/>
</dbReference>
<dbReference type="PANTHER" id="PTHR47432:SF1">
    <property type="entry name" value="CELL WALL ASSEMBLY REGULATOR SMI1"/>
    <property type="match status" value="1"/>
</dbReference>
<dbReference type="PANTHER" id="PTHR47432">
    <property type="entry name" value="CELL WALL ASSEMBLY REGULATOR SMI1"/>
    <property type="match status" value="1"/>
</dbReference>
<evidence type="ECO:0000259" key="1">
    <source>
        <dbReference type="SMART" id="SM00860"/>
    </source>
</evidence>
<dbReference type="Pfam" id="PF09346">
    <property type="entry name" value="SMI1_KNR4"/>
    <property type="match status" value="1"/>
</dbReference>
<accession>A0A848P5H4</accession>
<gene>
    <name evidence="2" type="ORF">HGR00_21785</name>
</gene>
<dbReference type="Gene3D" id="3.40.1580.10">
    <property type="entry name" value="SMI1/KNR4-like"/>
    <property type="match status" value="1"/>
</dbReference>
<dbReference type="RefSeq" id="WP_169341183.1">
    <property type="nucleotide sequence ID" value="NZ_JABBZM010000023.1"/>
</dbReference>
<dbReference type="InterPro" id="IPR051873">
    <property type="entry name" value="KNR4/SMI1_regulator"/>
</dbReference>
<dbReference type="SMART" id="SM00860">
    <property type="entry name" value="SMI1_KNR4"/>
    <property type="match status" value="1"/>
</dbReference>
<protein>
    <submittedName>
        <fullName evidence="2">KNR4-like cell wall assembly/cell proliferation coordinating protein</fullName>
    </submittedName>
</protein>
<dbReference type="InterPro" id="IPR037883">
    <property type="entry name" value="Knr4/Smi1-like_sf"/>
</dbReference>
<dbReference type="Proteomes" id="UP000575469">
    <property type="component" value="Unassembled WGS sequence"/>
</dbReference>
<reference evidence="2 3" key="1">
    <citation type="submission" date="2020-04" db="EMBL/GenBank/DDBJ databases">
        <title>Ralstonia insidiosa genome sequencing and assembly.</title>
        <authorList>
            <person name="Martins R.C.R."/>
            <person name="Perdigao-Neto L.V."/>
            <person name="Levin A.S.S."/>
            <person name="Costa S.F."/>
        </authorList>
    </citation>
    <scope>NUCLEOTIDE SEQUENCE [LARGE SCALE GENOMIC DNA]</scope>
    <source>
        <strain evidence="2 3">5047</strain>
    </source>
</reference>
<dbReference type="InterPro" id="IPR018958">
    <property type="entry name" value="Knr4/Smi1-like_dom"/>
</dbReference>
<sequence>MKEQWNRIEQSLSRLGCLEHVRLQPGASLEQLTELEQHLGVQLPEGLKAFLSIHDGQDGSVGLVGGELLLSVENIRREWDTWRSLDEDAMNADSADFMASQPEGFIKPMYTNRLWIPLTKDWGGNHIGLDCDPDTKGSIGQVIRFGRDEDTKRLVADNFDHFVSLMVSAVAVARWNGEYLESTV</sequence>
<name>A0A848P5H4_9RALS</name>
<feature type="domain" description="Knr4/Smi1-like" evidence="1">
    <location>
        <begin position="26"/>
        <end position="165"/>
    </location>
</feature>
<dbReference type="SUPFAM" id="SSF160631">
    <property type="entry name" value="SMI1/KNR4-like"/>
    <property type="match status" value="1"/>
</dbReference>
<evidence type="ECO:0000313" key="3">
    <source>
        <dbReference type="Proteomes" id="UP000575469"/>
    </source>
</evidence>
<comment type="caution">
    <text evidence="2">The sequence shown here is derived from an EMBL/GenBank/DDBJ whole genome shotgun (WGS) entry which is preliminary data.</text>
</comment>
<evidence type="ECO:0000313" key="2">
    <source>
        <dbReference type="EMBL" id="NMV40545.1"/>
    </source>
</evidence>
<proteinExistence type="predicted"/>
<organism evidence="2 3">
    <name type="scientific">Ralstonia insidiosa</name>
    <dbReference type="NCBI Taxonomy" id="190721"/>
    <lineage>
        <taxon>Bacteria</taxon>
        <taxon>Pseudomonadati</taxon>
        <taxon>Pseudomonadota</taxon>
        <taxon>Betaproteobacteria</taxon>
        <taxon>Burkholderiales</taxon>
        <taxon>Burkholderiaceae</taxon>
        <taxon>Ralstonia</taxon>
    </lineage>
</organism>
<dbReference type="AlphaFoldDB" id="A0A848P5H4"/>